<dbReference type="InterPro" id="IPR016039">
    <property type="entry name" value="Thiolase-like"/>
</dbReference>
<dbReference type="Gene3D" id="3.40.366.10">
    <property type="entry name" value="Malonyl-Coenzyme A Acyl Carrier Protein, domain 2"/>
    <property type="match status" value="1"/>
</dbReference>
<dbReference type="PANTHER" id="PTHR43775:SF29">
    <property type="entry name" value="ASPERFURANONE POLYKETIDE SYNTHASE AFOG-RELATED"/>
    <property type="match status" value="1"/>
</dbReference>
<sequence length="2777" mass="296889">MTRSHSSNPIPNTPIISHDGGGGQQQKAAHSPLAIVGYAYRAPVVGRSGLWDLLAEARCASSRVPSSRFNHDAYYCPDHEKPGYIHARGGHFMPDDIHAFDAGFFNVRRDEAKAMDPQQRITAECAFEALESAGWTLRDVAGRNVAVFAAHQGSTYAGHAAEDLLTTSTYSASGTAGCMLANRISYLFDLRGPSAAVDTACASSSYAFHLACQSVRLGECEAALVSAANLLNGPELWSMLDTVGVLSPEGKCFSYDHRASGFGRGEGSACLVVKPLAAALADGDTVRAVIRNTAASHSGRITGGITMPSQEAQEALARRVHGEVGLDPKDTGFVEGHGTGTAVGDPIDAAAIASVYASPRSTSDPVYLGSVKSNIGHLEGASGLLSLIKATMMLERGVMLPNANFEKLNPDILEASGSDRLRVLKEAMPWPESSPSPRRVCVTNYGLGGANSAILLEQAPESNNDRPNNSQVNDDGLGQPDETPRVFALSAGSRSSLSAYAASLVQYLASDEARKNVHDLLRDISFTLGQRRTHFAQSRRAIVARSQDELRERLLEIAADVSAKRSGPSLKGDVPVPGLVFTGQGAQHAGMATGLRRFQPFATAMEQASRCLAKLGAPWSIEEELARSGDDSRIDDAEISQPACTIVQLGLVRLLRAWGVAPAVVVGHSSGEIAAAFAAGLVSFDTAVALAYYRGRVVVALQAAAREEDAALLRGGMVAIGVGEEDAERLVAETLGPDDDRGRVTVAAVNSPSSVTLSGDQEALQAVEERAEQQGLNPRRLKVGVAYHSHHMQTVADSYRALIEPHCRGLGPNAGPSPDAGAGPSVDPGPGKAARPAADASSHPRAVFVSSVTGQVESDIDASYWVRNLVQPVRFSDALKRLMSLRHGEQGKHANLLVEVGPHPALRGPVRQTIDVLLRSNSPQLNDGGGAPAETPAAPAPAPAQVPYLASLQRGTPPVAALLDLASRLFEAGGVVDDDLKWEHINQTTRYNAKLVTDLPAYAWNHETTYLQRPRIAAQKLFGGTPYNALLGGRTAHCEGDEHSFRNVFTMDDLPWLRDHVVGGDVLFPFTGFLALALEAVRTVTTTLATGCGGSSGSGSGSNITPESMIIRELTVRRSLKIVEDQRVDVTTKLRPLDPGNDASSAARSSSPGWSFDILSWSEENGWTSHCRGCIAVDHEPLSPRSFVVSEAEEALDRLMMKNNRGPGPTRLDPAKEYRTAAGSGTAYGPEFATMTELWEGPDHDVTTHVTVLRADALTPPSSSHSLSLSPVTVDPPTLDSFFHGIHILHERADGVRGVYVPTNVSRLRVSNRIRAEAGQAFTVVSRVLDHSRQNGRMDFSIVVFQGSLLDDAGDPGHARIPVLEIDRATIKRVRQPTAESIVAGMPASYAERLVPHVGLVDGGALATMLSADFSLEHDQLEKRRLGNQVACGYMALALPQTADDDLTNLPSHLIKMRSAVRKFASTWPGLSHSLAQGSTDTTTADTTTTITTTTDGAPLSLASLRPLADAIGPAGTLLRIIGEQLVPIMRNEVQSLELMMQDGLLWRHYQDEAAFRRGNQAMARFARVLAATTPRLRILEVGGGTAGTTEPVLDALSSPDVFPFAEYVFTDISPGFFDKARAKLARWSDRVTFDRLDISKEPAAQGAAFAPGSFDLVVASLVLHATPDIAVSLSHVRSLLKPGGRLLMLESMHMAPLDLAYLGLPGWWLAEDAYRASGEPLVGQEVWHRALRDSGFTGIDGAVEDYPGHPERNVTAIWSTAVDDADNKPGPGPGPKPEHKPEPKQPTAGVDNETGGYLQGPARVTVCGFWGGGDDDNDEDTRTREFAERVSREVGERLSLKSFKSSPPPPVQRLSEFQADAETYCIFVDGLRRSVFEDLTASRFEELKGMLVESAGVLWVSSHLAPAEAGLGKGLLRSLRHENPDKMMVLLEGAIFDDAHDDRGDDDDDDKENRGQSARAAARIAVEHLIPDGPDPARKLLLRRDQDLVLKDGQIHVVRLAEMEASREVFAEELMGAGAGAVVAKDEQPLPQDEAVELTVSSTGDLDAVYFRRTPLLETELADDDILVRVQAASLNFRDVLVLLGSIPWYAPGREGAGEVLRVGRKVRSVEAGDRVFFYTTDAESSFANFVRIPHHHATRVPSALTVEEAASLPSAYYTAVACLETLAGLQPGESLLVHSAAGAVGQVCIQLAQHVGARIFATAGTPERREFLRQTYRLTDVFDSRTADFRDDILRATKGKGVDVIVNSLSGPLLQATWDLIAEGGRFVEIGRVDFLANNRLAMRPFDRNATFMGLDISRRPPAERRRAMDRIVELLEQGVFRPLSPLTLVPISELPKALRMLQQGRIIGKAVVTVSPSDTVPVERRRRLGTPALASSSSSPSSLSSPPSFSSSWLSSEATYLITGGTGGIGRSLAAWLLRNGAGHVLLLGRSGATRPKVARLLEAYPGCLHAVACDVGQPSDLTRALDGVVASAGLPPVRGVIHGALYLRDALFSNTSFEDWQNITAPKVAAAWTLHKRLPDLDFFVSLSSMTGVFGTLGQPAYCAASAFLNSFARYRLARGLPASSLCLPLVEDIGYVAESLGDEDGWRRSLGLTLREEHIHALVKGAIVAPSALYGADDGLGLSFCFAARDIDVDGGAAPFPWMNQNYSMAVSNGIAAAAAAGGKAGRAYMARRGAGGGSGGGGGGASRAVENRDVLAVLTQKVADITMMDHEELDPNTRLEDLGLDSLVAVELRNFIRREWSVELGLNQIVGGGTLASLMETIRSSQAEFAG</sequence>
<dbReference type="GO" id="GO:0006633">
    <property type="term" value="P:fatty acid biosynthetic process"/>
    <property type="evidence" value="ECO:0007669"/>
    <property type="project" value="InterPro"/>
</dbReference>
<dbReference type="Proteomes" id="UP001322277">
    <property type="component" value="Chromosome 5"/>
</dbReference>
<feature type="region of interest" description="C-terminal hotdog fold" evidence="8">
    <location>
        <begin position="1206"/>
        <end position="1380"/>
    </location>
</feature>
<dbReference type="SUPFAM" id="SSF50129">
    <property type="entry name" value="GroES-like"/>
    <property type="match status" value="1"/>
</dbReference>
<evidence type="ECO:0000259" key="10">
    <source>
        <dbReference type="PROSITE" id="PS50075"/>
    </source>
</evidence>
<dbReference type="InterPro" id="IPR036291">
    <property type="entry name" value="NAD(P)-bd_dom_sf"/>
</dbReference>
<dbReference type="SMART" id="SM00822">
    <property type="entry name" value="PKS_KR"/>
    <property type="match status" value="1"/>
</dbReference>
<dbReference type="InterPro" id="IPR011032">
    <property type="entry name" value="GroES-like_sf"/>
</dbReference>
<dbReference type="EMBL" id="CP137309">
    <property type="protein sequence ID" value="WQF82740.1"/>
    <property type="molecule type" value="Genomic_DNA"/>
</dbReference>
<dbReference type="SUPFAM" id="SSF47336">
    <property type="entry name" value="ACP-like"/>
    <property type="match status" value="1"/>
</dbReference>
<dbReference type="PROSITE" id="PS52004">
    <property type="entry name" value="KS3_2"/>
    <property type="match status" value="1"/>
</dbReference>
<evidence type="ECO:0000313" key="13">
    <source>
        <dbReference type="EMBL" id="WQF82740.1"/>
    </source>
</evidence>
<keyword evidence="7" id="KW-0012">Acyltransferase</keyword>
<dbReference type="Pfam" id="PF08242">
    <property type="entry name" value="Methyltransf_12"/>
    <property type="match status" value="1"/>
</dbReference>
<feature type="domain" description="PKS/mFAS DH" evidence="12">
    <location>
        <begin position="1028"/>
        <end position="1380"/>
    </location>
</feature>
<dbReference type="SMART" id="SM00823">
    <property type="entry name" value="PKS_PP"/>
    <property type="match status" value="1"/>
</dbReference>
<evidence type="ECO:0000259" key="12">
    <source>
        <dbReference type="PROSITE" id="PS52019"/>
    </source>
</evidence>
<dbReference type="RefSeq" id="XP_062779964.1">
    <property type="nucleotide sequence ID" value="XM_062923913.1"/>
</dbReference>
<dbReference type="InterPro" id="IPR006162">
    <property type="entry name" value="Ppantetheine_attach_site"/>
</dbReference>
<dbReference type="SMART" id="SM00829">
    <property type="entry name" value="PKS_ER"/>
    <property type="match status" value="1"/>
</dbReference>
<evidence type="ECO:0000256" key="1">
    <source>
        <dbReference type="ARBA" id="ARBA00022450"/>
    </source>
</evidence>
<feature type="domain" description="Carrier" evidence="10">
    <location>
        <begin position="2695"/>
        <end position="2772"/>
    </location>
</feature>
<dbReference type="Pfam" id="PF00550">
    <property type="entry name" value="PP-binding"/>
    <property type="match status" value="1"/>
</dbReference>
<dbReference type="Pfam" id="PF08240">
    <property type="entry name" value="ADH_N"/>
    <property type="match status" value="1"/>
</dbReference>
<keyword evidence="1" id="KW-0596">Phosphopantetheine</keyword>
<feature type="region of interest" description="Disordered" evidence="9">
    <location>
        <begin position="460"/>
        <end position="484"/>
    </location>
</feature>
<dbReference type="InterPro" id="IPR016035">
    <property type="entry name" value="Acyl_Trfase/lysoPLipase"/>
</dbReference>
<dbReference type="InterPro" id="IPR057326">
    <property type="entry name" value="KR_dom"/>
</dbReference>
<dbReference type="InterPro" id="IPR020807">
    <property type="entry name" value="PKS_DH"/>
</dbReference>
<feature type="compositionally biased region" description="Polar residues" evidence="9">
    <location>
        <begin position="460"/>
        <end position="473"/>
    </location>
</feature>
<feature type="region of interest" description="Disordered" evidence="9">
    <location>
        <begin position="1763"/>
        <end position="1798"/>
    </location>
</feature>
<dbReference type="InterPro" id="IPR032821">
    <property type="entry name" value="PKS_assoc"/>
</dbReference>
<dbReference type="SMART" id="SM00825">
    <property type="entry name" value="PKS_KS"/>
    <property type="match status" value="1"/>
</dbReference>
<evidence type="ECO:0000256" key="3">
    <source>
        <dbReference type="ARBA" id="ARBA00022679"/>
    </source>
</evidence>
<dbReference type="Pfam" id="PF00698">
    <property type="entry name" value="Acyl_transf_1"/>
    <property type="match status" value="1"/>
</dbReference>
<dbReference type="SUPFAM" id="SSF51735">
    <property type="entry name" value="NAD(P)-binding Rossmann-fold domains"/>
    <property type="match status" value="2"/>
</dbReference>
<name>A0AAX4II52_9PEZI</name>
<dbReference type="InterPro" id="IPR049552">
    <property type="entry name" value="PKS_DH_N"/>
</dbReference>
<dbReference type="CDD" id="cd05195">
    <property type="entry name" value="enoyl_red"/>
    <property type="match status" value="1"/>
</dbReference>
<feature type="compositionally biased region" description="Polar residues" evidence="9">
    <location>
        <begin position="1"/>
        <end position="10"/>
    </location>
</feature>
<feature type="compositionally biased region" description="Low complexity" evidence="9">
    <location>
        <begin position="2378"/>
        <end position="2391"/>
    </location>
</feature>
<feature type="region of interest" description="Disordered" evidence="9">
    <location>
        <begin position="920"/>
        <end position="942"/>
    </location>
</feature>
<dbReference type="Pfam" id="PF21089">
    <property type="entry name" value="PKS_DH_N"/>
    <property type="match status" value="1"/>
</dbReference>
<dbReference type="SUPFAM" id="SSF52151">
    <property type="entry name" value="FabD/lysophospholipase-like"/>
    <property type="match status" value="1"/>
</dbReference>
<dbReference type="InterPro" id="IPR050091">
    <property type="entry name" value="PKS_NRPS_Biosynth_Enz"/>
</dbReference>
<dbReference type="InterPro" id="IPR018201">
    <property type="entry name" value="Ketoacyl_synth_AS"/>
</dbReference>
<dbReference type="InterPro" id="IPR014030">
    <property type="entry name" value="Ketoacyl_synth_N"/>
</dbReference>
<dbReference type="InterPro" id="IPR049900">
    <property type="entry name" value="PKS_mFAS_DH"/>
</dbReference>
<feature type="region of interest" description="Disordered" evidence="9">
    <location>
        <begin position="1940"/>
        <end position="1959"/>
    </location>
</feature>
<proteinExistence type="predicted"/>
<organism evidence="13 14">
    <name type="scientific">Colletotrichum destructivum</name>
    <dbReference type="NCBI Taxonomy" id="34406"/>
    <lineage>
        <taxon>Eukaryota</taxon>
        <taxon>Fungi</taxon>
        <taxon>Dikarya</taxon>
        <taxon>Ascomycota</taxon>
        <taxon>Pezizomycotina</taxon>
        <taxon>Sordariomycetes</taxon>
        <taxon>Hypocreomycetidae</taxon>
        <taxon>Glomerellales</taxon>
        <taxon>Glomerellaceae</taxon>
        <taxon>Colletotrichum</taxon>
        <taxon>Colletotrichum destructivum species complex</taxon>
    </lineage>
</organism>
<dbReference type="InterPro" id="IPR036736">
    <property type="entry name" value="ACP-like_sf"/>
</dbReference>
<dbReference type="InterPro" id="IPR020806">
    <property type="entry name" value="PKS_PP-bd"/>
</dbReference>
<keyword evidence="14" id="KW-1185">Reference proteome</keyword>
<dbReference type="Pfam" id="PF08659">
    <property type="entry name" value="KR"/>
    <property type="match status" value="1"/>
</dbReference>
<dbReference type="PROSITE" id="PS50075">
    <property type="entry name" value="CARRIER"/>
    <property type="match status" value="1"/>
</dbReference>
<dbReference type="InterPro" id="IPR001227">
    <property type="entry name" value="Ac_transferase_dom_sf"/>
</dbReference>
<dbReference type="SUPFAM" id="SSF53335">
    <property type="entry name" value="S-adenosyl-L-methionine-dependent methyltransferases"/>
    <property type="match status" value="1"/>
</dbReference>
<dbReference type="PROSITE" id="PS00606">
    <property type="entry name" value="KS3_1"/>
    <property type="match status" value="1"/>
</dbReference>
<feature type="region of interest" description="Disordered" evidence="9">
    <location>
        <begin position="809"/>
        <end position="844"/>
    </location>
</feature>
<dbReference type="Gene3D" id="3.10.129.110">
    <property type="entry name" value="Polyketide synthase dehydratase"/>
    <property type="match status" value="1"/>
</dbReference>
<feature type="active site" description="Proton donor; for dehydratase activity" evidence="8">
    <location>
        <position position="1280"/>
    </location>
</feature>
<feature type="region of interest" description="Disordered" evidence="9">
    <location>
        <begin position="1"/>
        <end position="28"/>
    </location>
</feature>
<dbReference type="InterPro" id="IPR014031">
    <property type="entry name" value="Ketoacyl_synth_C"/>
</dbReference>
<reference evidence="14" key="1">
    <citation type="journal article" date="2023" name="bioRxiv">
        <title>Complete genome of the Medicago anthracnose fungus, Colletotrichum destructivum, reveals a mini-chromosome-like region within a core chromosome.</title>
        <authorList>
            <person name="Lapalu N."/>
            <person name="Simon A."/>
            <person name="Lu A."/>
            <person name="Plaumann P.-L."/>
            <person name="Amselem J."/>
            <person name="Pigne S."/>
            <person name="Auger A."/>
            <person name="Koch C."/>
            <person name="Dallery J.-F."/>
            <person name="O'Connell R.J."/>
        </authorList>
    </citation>
    <scope>NUCLEOTIDE SEQUENCE [LARGE SCALE GENOMIC DNA]</scope>
    <source>
        <strain evidence="14">CBS 520.97</strain>
    </source>
</reference>
<evidence type="ECO:0000256" key="9">
    <source>
        <dbReference type="SAM" id="MobiDB-lite"/>
    </source>
</evidence>
<feature type="domain" description="Ketosynthase family 3 (KS3)" evidence="11">
    <location>
        <begin position="30"/>
        <end position="458"/>
    </location>
</feature>
<dbReference type="Pfam" id="PF13602">
    <property type="entry name" value="ADH_zinc_N_2"/>
    <property type="match status" value="1"/>
</dbReference>
<dbReference type="PROSITE" id="PS00012">
    <property type="entry name" value="PHOSPHOPANTETHEINE"/>
    <property type="match status" value="1"/>
</dbReference>
<keyword evidence="5" id="KW-0560">Oxidoreductase</keyword>
<dbReference type="SUPFAM" id="SSF53901">
    <property type="entry name" value="Thiolase-like"/>
    <property type="match status" value="1"/>
</dbReference>
<evidence type="ECO:0000313" key="14">
    <source>
        <dbReference type="Proteomes" id="UP001322277"/>
    </source>
</evidence>
<protein>
    <submittedName>
        <fullName evidence="13">Acyl transferase domain superfamily, phosphopantetheine binding ACP domain, thiolase</fullName>
    </submittedName>
</protein>
<dbReference type="GO" id="GO:0031177">
    <property type="term" value="F:phosphopantetheine binding"/>
    <property type="evidence" value="ECO:0007669"/>
    <property type="project" value="InterPro"/>
</dbReference>
<dbReference type="GO" id="GO:0044550">
    <property type="term" value="P:secondary metabolite biosynthetic process"/>
    <property type="evidence" value="ECO:0007669"/>
    <property type="project" value="TreeGrafter"/>
</dbReference>
<evidence type="ECO:0000256" key="2">
    <source>
        <dbReference type="ARBA" id="ARBA00022553"/>
    </source>
</evidence>
<feature type="active site" description="Proton acceptor; for dehydratase activity" evidence="8">
    <location>
        <position position="1060"/>
    </location>
</feature>
<dbReference type="CDD" id="cd02440">
    <property type="entry name" value="AdoMet_MTases"/>
    <property type="match status" value="1"/>
</dbReference>
<dbReference type="SUPFAM" id="SSF55048">
    <property type="entry name" value="Probable ACP-binding domain of malonyl-CoA ACP transacylase"/>
    <property type="match status" value="1"/>
</dbReference>
<dbReference type="Pfam" id="PF02801">
    <property type="entry name" value="Ketoacyl-synt_C"/>
    <property type="match status" value="1"/>
</dbReference>
<dbReference type="InterPro" id="IPR013968">
    <property type="entry name" value="PKS_KR"/>
</dbReference>
<dbReference type="InterPro" id="IPR020841">
    <property type="entry name" value="PKS_Beta-ketoAc_synthase_dom"/>
</dbReference>
<evidence type="ECO:0000256" key="8">
    <source>
        <dbReference type="PROSITE-ProRule" id="PRU01363"/>
    </source>
</evidence>
<dbReference type="InterPro" id="IPR042104">
    <property type="entry name" value="PKS_dehydratase_sf"/>
</dbReference>
<dbReference type="FunFam" id="3.40.50.720:FF:000209">
    <property type="entry name" value="Polyketide synthase Pks12"/>
    <property type="match status" value="1"/>
</dbReference>
<evidence type="ECO:0000256" key="5">
    <source>
        <dbReference type="ARBA" id="ARBA00023002"/>
    </source>
</evidence>
<evidence type="ECO:0000256" key="4">
    <source>
        <dbReference type="ARBA" id="ARBA00022857"/>
    </source>
</evidence>
<dbReference type="SMART" id="SM00826">
    <property type="entry name" value="PKS_DH"/>
    <property type="match status" value="1"/>
</dbReference>
<evidence type="ECO:0000259" key="11">
    <source>
        <dbReference type="PROSITE" id="PS52004"/>
    </source>
</evidence>
<dbReference type="Pfam" id="PF14765">
    <property type="entry name" value="PS-DH"/>
    <property type="match status" value="1"/>
</dbReference>
<dbReference type="Gene3D" id="3.40.50.720">
    <property type="entry name" value="NAD(P)-binding Rossmann-like Domain"/>
    <property type="match status" value="1"/>
</dbReference>
<dbReference type="GO" id="GO:1901336">
    <property type="term" value="P:lactone biosynthetic process"/>
    <property type="evidence" value="ECO:0007669"/>
    <property type="project" value="UniProtKB-ARBA"/>
</dbReference>
<keyword evidence="6" id="KW-0511">Multifunctional enzyme</keyword>
<dbReference type="InterPro" id="IPR016036">
    <property type="entry name" value="Malonyl_transacylase_ACP-bd"/>
</dbReference>
<feature type="region of interest" description="Disordered" evidence="9">
    <location>
        <begin position="1133"/>
        <end position="1152"/>
    </location>
</feature>
<feature type="region of interest" description="Disordered" evidence="9">
    <location>
        <begin position="2366"/>
        <end position="2391"/>
    </location>
</feature>
<keyword evidence="2" id="KW-0597">Phosphoprotein</keyword>
<dbReference type="CDD" id="cd00833">
    <property type="entry name" value="PKS"/>
    <property type="match status" value="1"/>
</dbReference>
<dbReference type="InterPro" id="IPR029063">
    <property type="entry name" value="SAM-dependent_MTases_sf"/>
</dbReference>
<dbReference type="GO" id="GO:0004312">
    <property type="term" value="F:fatty acid synthase activity"/>
    <property type="evidence" value="ECO:0007669"/>
    <property type="project" value="TreeGrafter"/>
</dbReference>
<dbReference type="PANTHER" id="PTHR43775">
    <property type="entry name" value="FATTY ACID SYNTHASE"/>
    <property type="match status" value="1"/>
</dbReference>
<evidence type="ECO:0000256" key="6">
    <source>
        <dbReference type="ARBA" id="ARBA00023268"/>
    </source>
</evidence>
<keyword evidence="4" id="KW-0521">NADP</keyword>
<dbReference type="PROSITE" id="PS52019">
    <property type="entry name" value="PKS_MFAS_DH"/>
    <property type="match status" value="1"/>
</dbReference>
<dbReference type="SMART" id="SM00827">
    <property type="entry name" value="PKS_AT"/>
    <property type="match status" value="1"/>
</dbReference>
<dbReference type="Pfam" id="PF00109">
    <property type="entry name" value="ketoacyl-synt"/>
    <property type="match status" value="1"/>
</dbReference>
<dbReference type="GeneID" id="87944257"/>
<feature type="region of interest" description="N-terminal hotdog fold" evidence="8">
    <location>
        <begin position="1028"/>
        <end position="1182"/>
    </location>
</feature>
<dbReference type="Gene3D" id="1.10.1200.10">
    <property type="entry name" value="ACP-like"/>
    <property type="match status" value="1"/>
</dbReference>
<dbReference type="Gene3D" id="3.40.50.150">
    <property type="entry name" value="Vaccinia Virus protein VP39"/>
    <property type="match status" value="1"/>
</dbReference>
<dbReference type="Pfam" id="PF16197">
    <property type="entry name" value="KAsynt_C_assoc"/>
    <property type="match status" value="1"/>
</dbReference>
<dbReference type="InterPro" id="IPR013154">
    <property type="entry name" value="ADH-like_N"/>
</dbReference>
<dbReference type="Gene3D" id="3.90.180.10">
    <property type="entry name" value="Medium-chain alcohol dehydrogenases, catalytic domain"/>
    <property type="match status" value="1"/>
</dbReference>
<dbReference type="GO" id="GO:0004315">
    <property type="term" value="F:3-oxoacyl-[acyl-carrier-protein] synthase activity"/>
    <property type="evidence" value="ECO:0007669"/>
    <property type="project" value="InterPro"/>
</dbReference>
<dbReference type="InterPro" id="IPR013217">
    <property type="entry name" value="Methyltransf_12"/>
</dbReference>
<gene>
    <name evidence="13" type="ORF">CDEST_07754</name>
</gene>
<dbReference type="InterPro" id="IPR049551">
    <property type="entry name" value="PKS_DH_C"/>
</dbReference>
<dbReference type="Gene3D" id="3.40.47.10">
    <property type="match status" value="1"/>
</dbReference>
<dbReference type="KEGG" id="cdet:87944257"/>
<keyword evidence="3 13" id="KW-0808">Transferase</keyword>
<dbReference type="GO" id="GO:0016491">
    <property type="term" value="F:oxidoreductase activity"/>
    <property type="evidence" value="ECO:0007669"/>
    <property type="project" value="UniProtKB-KW"/>
</dbReference>
<dbReference type="InterPro" id="IPR014043">
    <property type="entry name" value="Acyl_transferase_dom"/>
</dbReference>
<dbReference type="InterPro" id="IPR009081">
    <property type="entry name" value="PP-bd_ACP"/>
</dbReference>
<evidence type="ECO:0000256" key="7">
    <source>
        <dbReference type="ARBA" id="ARBA00023315"/>
    </source>
</evidence>
<dbReference type="InterPro" id="IPR020843">
    <property type="entry name" value="ER"/>
</dbReference>
<accession>A0AAX4II52</accession>